<gene>
    <name evidence="2" type="ORF">CEE36_07015</name>
</gene>
<sequence>MVTKAQVREALKRVIDPEIGINIVDLGLIYDVKVENDVAHVCMTLTVPGCPLANMLTQQAEKAVRAVEGIKDVKLELTWDPPWNPKMMSEDAKRKLGWG</sequence>
<dbReference type="InterPro" id="IPR002744">
    <property type="entry name" value="MIP18-like"/>
</dbReference>
<dbReference type="EMBL" id="NJBO01000010">
    <property type="protein sequence ID" value="TKJ42644.1"/>
    <property type="molecule type" value="Genomic_DNA"/>
</dbReference>
<evidence type="ECO:0000313" key="2">
    <source>
        <dbReference type="EMBL" id="TKJ42644.1"/>
    </source>
</evidence>
<evidence type="ECO:0000259" key="1">
    <source>
        <dbReference type="Pfam" id="PF01883"/>
    </source>
</evidence>
<dbReference type="Pfam" id="PF01883">
    <property type="entry name" value="FeS_assembly_P"/>
    <property type="match status" value="1"/>
</dbReference>
<comment type="caution">
    <text evidence="2">The sequence shown here is derived from an EMBL/GenBank/DDBJ whole genome shotgun (WGS) entry which is preliminary data.</text>
</comment>
<reference evidence="2 3" key="1">
    <citation type="submission" date="2017-06" db="EMBL/GenBank/DDBJ databases">
        <title>Novel microbial phyla capable of carbon fixation and sulfur reduction in deep-sea sediments.</title>
        <authorList>
            <person name="Huang J."/>
            <person name="Baker B."/>
            <person name="Wang Y."/>
        </authorList>
    </citation>
    <scope>NUCLEOTIDE SEQUENCE [LARGE SCALE GENOMIC DNA]</scope>
    <source>
        <strain evidence="2">B3_TA06</strain>
    </source>
</reference>
<accession>A0A532V606</accession>
<organism evidence="2 3">
    <name type="scientific">candidate division TA06 bacterium B3_TA06</name>
    <dbReference type="NCBI Taxonomy" id="2012487"/>
    <lineage>
        <taxon>Bacteria</taxon>
        <taxon>Bacteria division TA06</taxon>
    </lineage>
</organism>
<proteinExistence type="predicted"/>
<feature type="domain" description="MIP18 family-like" evidence="1">
    <location>
        <begin position="4"/>
        <end position="74"/>
    </location>
</feature>
<dbReference type="InterPro" id="IPR034904">
    <property type="entry name" value="FSCA_dom_sf"/>
</dbReference>
<dbReference type="Proteomes" id="UP000317778">
    <property type="component" value="Unassembled WGS sequence"/>
</dbReference>
<dbReference type="PANTHER" id="PTHR42831:SF1">
    <property type="entry name" value="FE-S PROTEIN MATURATION AUXILIARY FACTOR YITW"/>
    <property type="match status" value="1"/>
</dbReference>
<dbReference type="AlphaFoldDB" id="A0A532V606"/>
<evidence type="ECO:0000313" key="3">
    <source>
        <dbReference type="Proteomes" id="UP000317778"/>
    </source>
</evidence>
<dbReference type="InterPro" id="IPR052339">
    <property type="entry name" value="Fe-S_Maturation_MIP18"/>
</dbReference>
<protein>
    <submittedName>
        <fullName evidence="2">Aromatic ring hydroxylase</fullName>
    </submittedName>
</protein>
<dbReference type="SUPFAM" id="SSF117916">
    <property type="entry name" value="Fe-S cluster assembly (FSCA) domain-like"/>
    <property type="match status" value="1"/>
</dbReference>
<dbReference type="PANTHER" id="PTHR42831">
    <property type="entry name" value="FE-S PROTEIN MATURATION AUXILIARY FACTOR YITW"/>
    <property type="match status" value="1"/>
</dbReference>
<name>A0A532V606_UNCT6</name>
<dbReference type="Gene3D" id="3.30.300.130">
    <property type="entry name" value="Fe-S cluster assembly (FSCA)"/>
    <property type="match status" value="1"/>
</dbReference>